<accession>A0A5B7H1I1</accession>
<gene>
    <name evidence="1" type="ORF">E2C01_057862</name>
</gene>
<evidence type="ECO:0000313" key="1">
    <source>
        <dbReference type="EMBL" id="MPC63759.1"/>
    </source>
</evidence>
<organism evidence="1 2">
    <name type="scientific">Portunus trituberculatus</name>
    <name type="common">Swimming crab</name>
    <name type="synonym">Neptunus trituberculatus</name>
    <dbReference type="NCBI Taxonomy" id="210409"/>
    <lineage>
        <taxon>Eukaryota</taxon>
        <taxon>Metazoa</taxon>
        <taxon>Ecdysozoa</taxon>
        <taxon>Arthropoda</taxon>
        <taxon>Crustacea</taxon>
        <taxon>Multicrustacea</taxon>
        <taxon>Malacostraca</taxon>
        <taxon>Eumalacostraca</taxon>
        <taxon>Eucarida</taxon>
        <taxon>Decapoda</taxon>
        <taxon>Pleocyemata</taxon>
        <taxon>Brachyura</taxon>
        <taxon>Eubrachyura</taxon>
        <taxon>Portunoidea</taxon>
        <taxon>Portunidae</taxon>
        <taxon>Portuninae</taxon>
        <taxon>Portunus</taxon>
    </lineage>
</organism>
<dbReference type="AlphaFoldDB" id="A0A5B7H1I1"/>
<sequence>MKQERKRNNSEYVTAHEELGGVADLTCLVARHTRVVTGVGRPHVREDEAGGERVVLAELEISSGHEWVAIT</sequence>
<keyword evidence="2" id="KW-1185">Reference proteome</keyword>
<dbReference type="EMBL" id="VSRR010021229">
    <property type="protein sequence ID" value="MPC63759.1"/>
    <property type="molecule type" value="Genomic_DNA"/>
</dbReference>
<evidence type="ECO:0000313" key="2">
    <source>
        <dbReference type="Proteomes" id="UP000324222"/>
    </source>
</evidence>
<protein>
    <submittedName>
        <fullName evidence="1">Uncharacterized protein</fullName>
    </submittedName>
</protein>
<comment type="caution">
    <text evidence="1">The sequence shown here is derived from an EMBL/GenBank/DDBJ whole genome shotgun (WGS) entry which is preliminary data.</text>
</comment>
<name>A0A5B7H1I1_PORTR</name>
<reference evidence="1 2" key="1">
    <citation type="submission" date="2019-05" db="EMBL/GenBank/DDBJ databases">
        <title>Another draft genome of Portunus trituberculatus and its Hox gene families provides insights of decapod evolution.</title>
        <authorList>
            <person name="Jeong J.-H."/>
            <person name="Song I."/>
            <person name="Kim S."/>
            <person name="Choi T."/>
            <person name="Kim D."/>
            <person name="Ryu S."/>
            <person name="Kim W."/>
        </authorList>
    </citation>
    <scope>NUCLEOTIDE SEQUENCE [LARGE SCALE GENOMIC DNA]</scope>
    <source>
        <tissue evidence="1">Muscle</tissue>
    </source>
</reference>
<proteinExistence type="predicted"/>
<dbReference type="Proteomes" id="UP000324222">
    <property type="component" value="Unassembled WGS sequence"/>
</dbReference>